<evidence type="ECO:0000313" key="1">
    <source>
        <dbReference type="EMBL" id="KAK9734411.1"/>
    </source>
</evidence>
<dbReference type="EMBL" id="JBDFQZ010000004">
    <property type="protein sequence ID" value="KAK9734411.1"/>
    <property type="molecule type" value="Genomic_DNA"/>
</dbReference>
<sequence>MHHHFTWMMNQDSVFLVNISISIVFSYEVSSSQESSLFISGTVSCLRSSPSETSAYRNPVSYFHQFVLVIPTPVFLSDSFCGSCLRTSVISYFDYKKKITPYFKSYMHVMPFA</sequence>
<protein>
    <submittedName>
        <fullName evidence="1">Uncharacterized protein</fullName>
    </submittedName>
</protein>
<accession>A0AAW1LLR4</accession>
<organism evidence="1 2">
    <name type="scientific">Saponaria officinalis</name>
    <name type="common">Common soapwort</name>
    <name type="synonym">Lychnis saponaria</name>
    <dbReference type="NCBI Taxonomy" id="3572"/>
    <lineage>
        <taxon>Eukaryota</taxon>
        <taxon>Viridiplantae</taxon>
        <taxon>Streptophyta</taxon>
        <taxon>Embryophyta</taxon>
        <taxon>Tracheophyta</taxon>
        <taxon>Spermatophyta</taxon>
        <taxon>Magnoliopsida</taxon>
        <taxon>eudicotyledons</taxon>
        <taxon>Gunneridae</taxon>
        <taxon>Pentapetalae</taxon>
        <taxon>Caryophyllales</taxon>
        <taxon>Caryophyllaceae</taxon>
        <taxon>Caryophylleae</taxon>
        <taxon>Saponaria</taxon>
    </lineage>
</organism>
<dbReference type="AlphaFoldDB" id="A0AAW1LLR4"/>
<comment type="caution">
    <text evidence="1">The sequence shown here is derived from an EMBL/GenBank/DDBJ whole genome shotgun (WGS) entry which is preliminary data.</text>
</comment>
<reference evidence="1" key="1">
    <citation type="submission" date="2024-03" db="EMBL/GenBank/DDBJ databases">
        <title>WGS assembly of Saponaria officinalis var. Norfolk2.</title>
        <authorList>
            <person name="Jenkins J."/>
            <person name="Shu S."/>
            <person name="Grimwood J."/>
            <person name="Barry K."/>
            <person name="Goodstein D."/>
            <person name="Schmutz J."/>
            <person name="Leebens-Mack J."/>
            <person name="Osbourn A."/>
        </authorList>
    </citation>
    <scope>NUCLEOTIDE SEQUENCE [LARGE SCALE GENOMIC DNA]</scope>
    <source>
        <strain evidence="1">JIC</strain>
    </source>
</reference>
<evidence type="ECO:0000313" key="2">
    <source>
        <dbReference type="Proteomes" id="UP001443914"/>
    </source>
</evidence>
<proteinExistence type="predicted"/>
<gene>
    <name evidence="1" type="ORF">RND81_04G137900</name>
</gene>
<keyword evidence="2" id="KW-1185">Reference proteome</keyword>
<dbReference type="Proteomes" id="UP001443914">
    <property type="component" value="Unassembled WGS sequence"/>
</dbReference>
<name>A0AAW1LLR4_SAPOF</name>